<proteinExistence type="predicted"/>
<comment type="caution">
    <text evidence="1">The sequence shown here is derived from an EMBL/GenBank/DDBJ whole genome shotgun (WGS) entry which is preliminary data.</text>
</comment>
<dbReference type="Proteomes" id="UP000664417">
    <property type="component" value="Unassembled WGS sequence"/>
</dbReference>
<evidence type="ECO:0000313" key="1">
    <source>
        <dbReference type="EMBL" id="MBO1322024.1"/>
    </source>
</evidence>
<organism evidence="1 2">
    <name type="scientific">Acanthopleuribacter pedis</name>
    <dbReference type="NCBI Taxonomy" id="442870"/>
    <lineage>
        <taxon>Bacteria</taxon>
        <taxon>Pseudomonadati</taxon>
        <taxon>Acidobacteriota</taxon>
        <taxon>Holophagae</taxon>
        <taxon>Acanthopleuribacterales</taxon>
        <taxon>Acanthopleuribacteraceae</taxon>
        <taxon>Acanthopleuribacter</taxon>
    </lineage>
</organism>
<accession>A0A8J7QDW6</accession>
<dbReference type="AlphaFoldDB" id="A0A8J7QDW6"/>
<gene>
    <name evidence="1" type="ORF">J3U88_26340</name>
</gene>
<sequence>MNQAKETTVQPGDGLWAFYEGQFHNTPIPPENKKYDHVTWFREIGLPDYGQAFDRVLRGRLTWDWHAEHYVLSFYGTPILPNRVYSMVNRKMNPNKHRIVEKPASDEWL</sequence>
<evidence type="ECO:0000313" key="2">
    <source>
        <dbReference type="Proteomes" id="UP000664417"/>
    </source>
</evidence>
<reference evidence="1" key="1">
    <citation type="submission" date="2021-03" db="EMBL/GenBank/DDBJ databases">
        <authorList>
            <person name="Wang G."/>
        </authorList>
    </citation>
    <scope>NUCLEOTIDE SEQUENCE</scope>
    <source>
        <strain evidence="1">KCTC 12899</strain>
    </source>
</reference>
<dbReference type="RefSeq" id="WP_207861994.1">
    <property type="nucleotide sequence ID" value="NZ_JAFREP010000030.1"/>
</dbReference>
<protein>
    <submittedName>
        <fullName evidence="1">Uncharacterized protein</fullName>
    </submittedName>
</protein>
<keyword evidence="2" id="KW-1185">Reference proteome</keyword>
<name>A0A8J7QDW6_9BACT</name>
<dbReference type="EMBL" id="JAFREP010000030">
    <property type="protein sequence ID" value="MBO1322024.1"/>
    <property type="molecule type" value="Genomic_DNA"/>
</dbReference>